<dbReference type="Proteomes" id="UP000694564">
    <property type="component" value="Chromosome 4"/>
</dbReference>
<reference evidence="2" key="2">
    <citation type="submission" date="2025-09" db="UniProtKB">
        <authorList>
            <consortium name="Ensembl"/>
        </authorList>
    </citation>
    <scope>IDENTIFICATION</scope>
</reference>
<dbReference type="OrthoDB" id="8775810at2759"/>
<name>A0A8D2AND3_SCIVU</name>
<reference evidence="2" key="1">
    <citation type="submission" date="2025-08" db="UniProtKB">
        <authorList>
            <consortium name="Ensembl"/>
        </authorList>
    </citation>
    <scope>IDENTIFICATION</scope>
</reference>
<feature type="transmembrane region" description="Helical" evidence="1">
    <location>
        <begin position="7"/>
        <end position="26"/>
    </location>
</feature>
<dbReference type="GO" id="GO:0016192">
    <property type="term" value="P:vesicle-mediated transport"/>
    <property type="evidence" value="ECO:0007669"/>
    <property type="project" value="InterPro"/>
</dbReference>
<keyword evidence="3" id="KW-1185">Reference proteome</keyword>
<dbReference type="GeneTree" id="ENSGT00940000166511"/>
<accession>A0A8D2AND3</accession>
<feature type="transmembrane region" description="Helical" evidence="1">
    <location>
        <begin position="46"/>
        <end position="72"/>
    </location>
</feature>
<proteinExistence type="predicted"/>
<keyword evidence="1" id="KW-1133">Transmembrane helix</keyword>
<organism evidence="2 3">
    <name type="scientific">Sciurus vulgaris</name>
    <name type="common">Eurasian red squirrel</name>
    <dbReference type="NCBI Taxonomy" id="55149"/>
    <lineage>
        <taxon>Eukaryota</taxon>
        <taxon>Metazoa</taxon>
        <taxon>Chordata</taxon>
        <taxon>Craniata</taxon>
        <taxon>Vertebrata</taxon>
        <taxon>Euteleostomi</taxon>
        <taxon>Mammalia</taxon>
        <taxon>Eutheria</taxon>
        <taxon>Euarchontoglires</taxon>
        <taxon>Glires</taxon>
        <taxon>Rodentia</taxon>
        <taxon>Sciuromorpha</taxon>
        <taxon>Sciuridae</taxon>
        <taxon>Sciurinae</taxon>
        <taxon>Sciurini</taxon>
        <taxon>Sciurus</taxon>
    </lineage>
</organism>
<dbReference type="AlphaFoldDB" id="A0A8D2AND3"/>
<dbReference type="SMART" id="SM01398">
    <property type="entry name" value="Cornichon"/>
    <property type="match status" value="1"/>
</dbReference>
<sequence>EEEKEELFILLLNFVLVILNLFIITLSDLECDYISARSHFSKLNKWVIPELIGLTIVAVLMHVSLQWFLFLLNVQLLLEIYIS</sequence>
<keyword evidence="1" id="KW-0472">Membrane</keyword>
<dbReference type="Pfam" id="PF03311">
    <property type="entry name" value="Cornichon"/>
    <property type="match status" value="1"/>
</dbReference>
<protein>
    <submittedName>
        <fullName evidence="2">Uncharacterized protein</fullName>
    </submittedName>
</protein>
<evidence type="ECO:0000313" key="3">
    <source>
        <dbReference type="Proteomes" id="UP000694564"/>
    </source>
</evidence>
<dbReference type="InterPro" id="IPR003377">
    <property type="entry name" value="Cornichon"/>
</dbReference>
<evidence type="ECO:0000256" key="1">
    <source>
        <dbReference type="SAM" id="Phobius"/>
    </source>
</evidence>
<dbReference type="Ensembl" id="ENSSVLT00005004879.1">
    <property type="protein sequence ID" value="ENSSVLP00005004432.1"/>
    <property type="gene ID" value="ENSSVLG00005003547.1"/>
</dbReference>
<evidence type="ECO:0000313" key="2">
    <source>
        <dbReference type="Ensembl" id="ENSSVLP00005004432.1"/>
    </source>
</evidence>
<keyword evidence="1" id="KW-0812">Transmembrane</keyword>